<accession>A0A9Q0MZ79</accession>
<dbReference type="PANTHER" id="PTHR20870">
    <property type="entry name" value="BARDET-BIEDL SYNDROME 1 PROTEIN"/>
    <property type="match status" value="1"/>
</dbReference>
<organism evidence="3 4">
    <name type="scientific">Pseudolycoriella hygida</name>
    <dbReference type="NCBI Taxonomy" id="35572"/>
    <lineage>
        <taxon>Eukaryota</taxon>
        <taxon>Metazoa</taxon>
        <taxon>Ecdysozoa</taxon>
        <taxon>Arthropoda</taxon>
        <taxon>Hexapoda</taxon>
        <taxon>Insecta</taxon>
        <taxon>Pterygota</taxon>
        <taxon>Neoptera</taxon>
        <taxon>Endopterygota</taxon>
        <taxon>Diptera</taxon>
        <taxon>Nematocera</taxon>
        <taxon>Sciaroidea</taxon>
        <taxon>Sciaridae</taxon>
        <taxon>Pseudolycoriella</taxon>
    </lineage>
</organism>
<gene>
    <name evidence="3" type="primary">Bbs1</name>
    <name evidence="3" type="ORF">Bhyg_05705</name>
</gene>
<dbReference type="SUPFAM" id="SSF50978">
    <property type="entry name" value="WD40 repeat-like"/>
    <property type="match status" value="1"/>
</dbReference>
<proteinExistence type="predicted"/>
<evidence type="ECO:0000313" key="3">
    <source>
        <dbReference type="EMBL" id="KAJ6640773.1"/>
    </source>
</evidence>
<sequence length="597" mass="66367">MRTSKKWLDAQSEHKTTLRALPSCLTLCDLKHDGYHQLVAAEFPMEIQGKSKLKAYKGTTLISEQSLPGIPTAVESFYVDEHFPKIPVIAVAIGSSVLFYRNMKPYYKYTLPSLPINPIENDVWQKLPNEKPENYELHINQLRRLNIGELSEASQKLVFAPPDDIQQFVKDIESKDLKRFTNITATATIRKSSTDTNGVSYLILATESGDVIFLDCQAFTVTHEARVCAFKTTPSLISVSGHFDVDYRIVIGTREGSICILRKSWLEGRQIIKLDNPTIGLSILPIEQTIIVVCMNKTLDCFSKKGKQLWSVGLNEPATCMVHIILTHISMTLICVAMRGGLVQLYLQKHLVDQFTVADTVSAMAFGKLGQEDHVLILVTNDGSFIVKILKRTAEFKVDSNYNHLNDGTGNSSSKLQIPKKSKVFLEQTIRECDNASAIYHNFQTELWRLRLTAARTTIDTINSAESTISGDVGSAPIKLAAEVLGLGPVFRIVLTLENMAARRDAPHINVLLHADDQHYCLEKPYASLPTLVPGSPIKIDFKITTLLDPNDGLPPSDLTPENAIVRVMLLKSGHAKPLIAATIAMPMTEPLENDIY</sequence>
<name>A0A9Q0MZ79_9DIPT</name>
<dbReference type="InterPro" id="IPR032728">
    <property type="entry name" value="BBS1_N"/>
</dbReference>
<feature type="domain" description="Bardet-Biedl syndrome 1 N-terminal" evidence="1">
    <location>
        <begin position="7"/>
        <end position="262"/>
    </location>
</feature>
<dbReference type="GO" id="GO:0061512">
    <property type="term" value="P:protein localization to cilium"/>
    <property type="evidence" value="ECO:0007669"/>
    <property type="project" value="TreeGrafter"/>
</dbReference>
<dbReference type="Pfam" id="PF23304">
    <property type="entry name" value="GAE_BBS1"/>
    <property type="match status" value="1"/>
</dbReference>
<evidence type="ECO:0000259" key="2">
    <source>
        <dbReference type="Pfam" id="PF23304"/>
    </source>
</evidence>
<dbReference type="GO" id="GO:0005113">
    <property type="term" value="F:patched binding"/>
    <property type="evidence" value="ECO:0007669"/>
    <property type="project" value="TreeGrafter"/>
</dbReference>
<dbReference type="GO" id="GO:0005119">
    <property type="term" value="F:smoothened binding"/>
    <property type="evidence" value="ECO:0007669"/>
    <property type="project" value="TreeGrafter"/>
</dbReference>
<evidence type="ECO:0000259" key="1">
    <source>
        <dbReference type="Pfam" id="PF14779"/>
    </source>
</evidence>
<dbReference type="GO" id="GO:0005930">
    <property type="term" value="C:axoneme"/>
    <property type="evidence" value="ECO:0007669"/>
    <property type="project" value="TreeGrafter"/>
</dbReference>
<dbReference type="GO" id="GO:0005813">
    <property type="term" value="C:centrosome"/>
    <property type="evidence" value="ECO:0007669"/>
    <property type="project" value="TreeGrafter"/>
</dbReference>
<protein>
    <submittedName>
        <fullName evidence="3">Bardet-Biedl syndrome 1 protein like</fullName>
    </submittedName>
</protein>
<dbReference type="EMBL" id="WJQU01000002">
    <property type="protein sequence ID" value="KAJ6640773.1"/>
    <property type="molecule type" value="Genomic_DNA"/>
</dbReference>
<dbReference type="PANTHER" id="PTHR20870:SF0">
    <property type="entry name" value="BARDET-BIEDL SYNDROME 1 PROTEIN"/>
    <property type="match status" value="1"/>
</dbReference>
<dbReference type="Proteomes" id="UP001151699">
    <property type="component" value="Chromosome B"/>
</dbReference>
<comment type="caution">
    <text evidence="3">The sequence shown here is derived from an EMBL/GenBank/DDBJ whole genome shotgun (WGS) entry which is preliminary data.</text>
</comment>
<keyword evidence="4" id="KW-1185">Reference proteome</keyword>
<dbReference type="GO" id="GO:0034464">
    <property type="term" value="C:BBSome"/>
    <property type="evidence" value="ECO:0007669"/>
    <property type="project" value="InterPro"/>
</dbReference>
<dbReference type="OrthoDB" id="10259809at2759"/>
<reference evidence="3" key="1">
    <citation type="submission" date="2022-07" db="EMBL/GenBank/DDBJ databases">
        <authorList>
            <person name="Trinca V."/>
            <person name="Uliana J.V.C."/>
            <person name="Torres T.T."/>
            <person name="Ward R.J."/>
            <person name="Monesi N."/>
        </authorList>
    </citation>
    <scope>NUCLEOTIDE SEQUENCE</scope>
    <source>
        <strain evidence="3">HSMRA1968</strain>
        <tissue evidence="3">Whole embryos</tissue>
    </source>
</reference>
<dbReference type="InterPro" id="IPR028784">
    <property type="entry name" value="BBS1"/>
</dbReference>
<dbReference type="GO" id="GO:1905515">
    <property type="term" value="P:non-motile cilium assembly"/>
    <property type="evidence" value="ECO:0007669"/>
    <property type="project" value="InterPro"/>
</dbReference>
<dbReference type="Pfam" id="PF14779">
    <property type="entry name" value="BBS1"/>
    <property type="match status" value="1"/>
</dbReference>
<dbReference type="InterPro" id="IPR056419">
    <property type="entry name" value="GAE_BBS1"/>
</dbReference>
<evidence type="ECO:0000313" key="4">
    <source>
        <dbReference type="Proteomes" id="UP001151699"/>
    </source>
</evidence>
<dbReference type="InterPro" id="IPR036322">
    <property type="entry name" value="WD40_repeat_dom_sf"/>
</dbReference>
<feature type="domain" description="Bardet-Biedl syndrome 1 protein GAE" evidence="2">
    <location>
        <begin position="478"/>
        <end position="590"/>
    </location>
</feature>
<dbReference type="AlphaFoldDB" id="A0A9Q0MZ79"/>